<reference evidence="1" key="1">
    <citation type="submission" date="2021-02" db="EMBL/GenBank/DDBJ databases">
        <authorList>
            <person name="Nowell W R."/>
        </authorList>
    </citation>
    <scope>NUCLEOTIDE SEQUENCE</scope>
</reference>
<dbReference type="EMBL" id="CAJOBJ010036862">
    <property type="protein sequence ID" value="CAF4304553.1"/>
    <property type="molecule type" value="Genomic_DNA"/>
</dbReference>
<organism evidence="1 2">
    <name type="scientific">Rotaria magnacalcarata</name>
    <dbReference type="NCBI Taxonomy" id="392030"/>
    <lineage>
        <taxon>Eukaryota</taxon>
        <taxon>Metazoa</taxon>
        <taxon>Spiralia</taxon>
        <taxon>Gnathifera</taxon>
        <taxon>Rotifera</taxon>
        <taxon>Eurotatoria</taxon>
        <taxon>Bdelloidea</taxon>
        <taxon>Philodinida</taxon>
        <taxon>Philodinidae</taxon>
        <taxon>Rotaria</taxon>
    </lineage>
</organism>
<comment type="caution">
    <text evidence="1">The sequence shown here is derived from an EMBL/GenBank/DDBJ whole genome shotgun (WGS) entry which is preliminary data.</text>
</comment>
<proteinExistence type="predicted"/>
<dbReference type="Gene3D" id="3.30.420.10">
    <property type="entry name" value="Ribonuclease H-like superfamily/Ribonuclease H"/>
    <property type="match status" value="1"/>
</dbReference>
<evidence type="ECO:0000313" key="1">
    <source>
        <dbReference type="EMBL" id="CAF4304553.1"/>
    </source>
</evidence>
<dbReference type="GO" id="GO:0003676">
    <property type="term" value="F:nucleic acid binding"/>
    <property type="evidence" value="ECO:0007669"/>
    <property type="project" value="InterPro"/>
</dbReference>
<gene>
    <name evidence="1" type="ORF">GIL414_LOCUS26006</name>
</gene>
<accession>A0A8S2TU13</accession>
<dbReference type="AlphaFoldDB" id="A0A8S2TU13"/>
<protein>
    <submittedName>
        <fullName evidence="1">Uncharacterized protein</fullName>
    </submittedName>
</protein>
<dbReference type="Proteomes" id="UP000681720">
    <property type="component" value="Unassembled WGS sequence"/>
</dbReference>
<evidence type="ECO:0000313" key="2">
    <source>
        <dbReference type="Proteomes" id="UP000681720"/>
    </source>
</evidence>
<sequence length="198" mass="22649">MGRSTVTPEKKIEIKTLLKMGLIQRQVVPGVKIGQGRKKASTSLDDRDSAEWTLSNDKRLCGSTGRRRLISMGHKSYTLSDEWNNVIWSDEAHFEVLNHRNRTRNEPSNFVPRVQCSGGNVSVRRCMPRGARSLLMIYTEKMNGPAYIKTIQSALPMFIENTFDTGNDNWIYMQVNTPHHTSKDSMKWFKDNNSSVLK</sequence>
<name>A0A8S2TU13_9BILA</name>
<dbReference type="InterPro" id="IPR036397">
    <property type="entry name" value="RNaseH_sf"/>
</dbReference>